<gene>
    <name evidence="4" type="ORF">FHR34_005922</name>
</gene>
<dbReference type="GO" id="GO:0004016">
    <property type="term" value="F:adenylate cyclase activity"/>
    <property type="evidence" value="ECO:0007669"/>
    <property type="project" value="TreeGrafter"/>
</dbReference>
<feature type="domain" description="HTH luxR-type" evidence="3">
    <location>
        <begin position="869"/>
        <end position="933"/>
    </location>
</feature>
<dbReference type="AlphaFoldDB" id="A0A7W7R7X0"/>
<dbReference type="GO" id="GO:0003677">
    <property type="term" value="F:DNA binding"/>
    <property type="evidence" value="ECO:0007669"/>
    <property type="project" value="UniProtKB-KW"/>
</dbReference>
<evidence type="ECO:0000256" key="1">
    <source>
        <dbReference type="ARBA" id="ARBA00022741"/>
    </source>
</evidence>
<evidence type="ECO:0000256" key="2">
    <source>
        <dbReference type="ARBA" id="ARBA00022840"/>
    </source>
</evidence>
<dbReference type="RefSeq" id="WP_184940708.1">
    <property type="nucleotide sequence ID" value="NZ_JACHJV010000001.1"/>
</dbReference>
<evidence type="ECO:0000313" key="5">
    <source>
        <dbReference type="Proteomes" id="UP000540506"/>
    </source>
</evidence>
<dbReference type="Pfam" id="PF13191">
    <property type="entry name" value="AAA_16"/>
    <property type="match status" value="1"/>
</dbReference>
<dbReference type="InterPro" id="IPR016032">
    <property type="entry name" value="Sig_transdc_resp-reg_C-effctor"/>
</dbReference>
<dbReference type="InterPro" id="IPR000792">
    <property type="entry name" value="Tscrpt_reg_LuxR_C"/>
</dbReference>
<dbReference type="PANTHER" id="PTHR16305">
    <property type="entry name" value="TESTICULAR SOLUBLE ADENYLYL CYCLASE"/>
    <property type="match status" value="1"/>
</dbReference>
<protein>
    <submittedName>
        <fullName evidence="4">DNA-binding NarL/FixJ family response regulator</fullName>
    </submittedName>
</protein>
<dbReference type="Gene3D" id="1.10.10.10">
    <property type="entry name" value="Winged helix-like DNA-binding domain superfamily/Winged helix DNA-binding domain"/>
    <property type="match status" value="1"/>
</dbReference>
<dbReference type="SMART" id="SM00421">
    <property type="entry name" value="HTH_LUXR"/>
    <property type="match status" value="1"/>
</dbReference>
<evidence type="ECO:0000259" key="3">
    <source>
        <dbReference type="PROSITE" id="PS50043"/>
    </source>
</evidence>
<dbReference type="InterPro" id="IPR041664">
    <property type="entry name" value="AAA_16"/>
</dbReference>
<name>A0A7W7R7X0_KITKI</name>
<accession>A0A7W7R7X0</accession>
<keyword evidence="5" id="KW-1185">Reference proteome</keyword>
<sequence length="933" mass="98249">MNDVTALLGRDAILLRCRAGLAGAGAVLLTGPGGIGKSAVLDAIAAEACAAGTLVLRSGSSAMEAELPYLALYDLFACSLAEQDELDGALEGGPGDGPHAGLIAPHLRTVLDVALLRAPVGDQVGDWSPDRSADQLAVRVAVLELLRALAARRPVLLVLDDAHCLDPESARVLAFAARRLSGHRVQVLATERLADGAEPSCLDLLPGPVTELGLNPLPPAVIDELLCVRGRLTPSDPVTERIRLASGGNPGYALELAQAARRLPTAIRADDPLPVPRRLHVPLADRLATLPRVTREALLHLGAAGQLPPHPCADRQALSPALAAGVLIHGPGGEPRFAHPLLREFVYANATPEERRQCHARLAEALEDPLERARHRALACPEPDPDLAAELATAARIAVDRGAPALAAELSRLAAERTADQPELAAERLLAAARHAHDAGQVEVAEQACVAVLRTANRAARVGARLLLVQLAGGDRAAVPALLDAAQADAGESPRLRAAVQLHRAEHALSTGQCDLGLAELAEAERHAEHSGDPEQQIEVIALRAPIEMQLRPERVLPSLRHAAALAAGRPAAALTAASIQVRCCRVVWLLRAGSVPEALAEVDGLRRDVEGAGRVKDLADVLHLVASVNERAGRCAQAYQAGLHGGRLRRELGPTPAPGLVLSAAAQLNGGTVERATELASAAVRAAEAAGDTEWAAYAVGLLGRADLLGNRFARAADHLGQCRSLLRGLGYTDPALFLVDADLVEALSATGAAAQAWQALEEATAEAARLDRQVLRLGLARARAVLTARDGDPRGAADELRAELPRSHPYPLERARALLTLGELERRARRRAAARADLRAAAEAFAAAHCLPWLAHAQERLARLDGLDGPAPALSELETRIVELVRGGATNRQIAASLHVSVKSVEGSLTRLYRRFGVRDRIELTSRRLAS</sequence>
<dbReference type="Pfam" id="PF00196">
    <property type="entry name" value="GerE"/>
    <property type="match status" value="1"/>
</dbReference>
<dbReference type="GO" id="GO:0005524">
    <property type="term" value="F:ATP binding"/>
    <property type="evidence" value="ECO:0007669"/>
    <property type="project" value="UniProtKB-KW"/>
</dbReference>
<comment type="caution">
    <text evidence="4">The sequence shown here is derived from an EMBL/GenBank/DDBJ whole genome shotgun (WGS) entry which is preliminary data.</text>
</comment>
<dbReference type="EMBL" id="JACHJV010000001">
    <property type="protein sequence ID" value="MBB4926929.1"/>
    <property type="molecule type" value="Genomic_DNA"/>
</dbReference>
<dbReference type="Proteomes" id="UP000540506">
    <property type="component" value="Unassembled WGS sequence"/>
</dbReference>
<keyword evidence="4" id="KW-0238">DNA-binding</keyword>
<dbReference type="InterPro" id="IPR036388">
    <property type="entry name" value="WH-like_DNA-bd_sf"/>
</dbReference>
<dbReference type="PROSITE" id="PS50043">
    <property type="entry name" value="HTH_LUXR_2"/>
    <property type="match status" value="1"/>
</dbReference>
<dbReference type="PROSITE" id="PS00622">
    <property type="entry name" value="HTH_LUXR_1"/>
    <property type="match status" value="1"/>
</dbReference>
<dbReference type="GO" id="GO:0006355">
    <property type="term" value="P:regulation of DNA-templated transcription"/>
    <property type="evidence" value="ECO:0007669"/>
    <property type="project" value="InterPro"/>
</dbReference>
<proteinExistence type="predicted"/>
<dbReference type="SUPFAM" id="SSF52540">
    <property type="entry name" value="P-loop containing nucleoside triphosphate hydrolases"/>
    <property type="match status" value="1"/>
</dbReference>
<keyword evidence="2" id="KW-0067">ATP-binding</keyword>
<organism evidence="4 5">
    <name type="scientific">Kitasatospora kifunensis</name>
    <name type="common">Streptomyces kifunensis</name>
    <dbReference type="NCBI Taxonomy" id="58351"/>
    <lineage>
        <taxon>Bacteria</taxon>
        <taxon>Bacillati</taxon>
        <taxon>Actinomycetota</taxon>
        <taxon>Actinomycetes</taxon>
        <taxon>Kitasatosporales</taxon>
        <taxon>Streptomycetaceae</taxon>
        <taxon>Kitasatospora</taxon>
    </lineage>
</organism>
<keyword evidence="1" id="KW-0547">Nucleotide-binding</keyword>
<dbReference type="PANTHER" id="PTHR16305:SF35">
    <property type="entry name" value="TRANSCRIPTIONAL ACTIVATOR DOMAIN"/>
    <property type="match status" value="1"/>
</dbReference>
<evidence type="ECO:0000313" key="4">
    <source>
        <dbReference type="EMBL" id="MBB4926929.1"/>
    </source>
</evidence>
<reference evidence="4 5" key="1">
    <citation type="submission" date="2020-08" db="EMBL/GenBank/DDBJ databases">
        <title>Sequencing the genomes of 1000 actinobacteria strains.</title>
        <authorList>
            <person name="Klenk H.-P."/>
        </authorList>
    </citation>
    <scope>NUCLEOTIDE SEQUENCE [LARGE SCALE GENOMIC DNA]</scope>
    <source>
        <strain evidence="4 5">DSM 41654</strain>
    </source>
</reference>
<dbReference type="GO" id="GO:0005737">
    <property type="term" value="C:cytoplasm"/>
    <property type="evidence" value="ECO:0007669"/>
    <property type="project" value="TreeGrafter"/>
</dbReference>
<dbReference type="InterPro" id="IPR027417">
    <property type="entry name" value="P-loop_NTPase"/>
</dbReference>
<dbReference type="SUPFAM" id="SSF46894">
    <property type="entry name" value="C-terminal effector domain of the bipartite response regulators"/>
    <property type="match status" value="1"/>
</dbReference>